<keyword evidence="5 7" id="KW-0472">Membrane</keyword>
<dbReference type="OMA" id="GESYWSC"/>
<reference evidence="10" key="4">
    <citation type="journal article" date="2018" name="J. Genet. Genomics">
        <title>prpf4 is essential for cell survival and posterior lateral line primordium migration in zebrafish.</title>
        <authorList>
            <person name="Wang Y."/>
            <person name="Han Y."/>
            <person name="Xu P."/>
            <person name="Ding S."/>
            <person name="Li G."/>
            <person name="Jin H."/>
            <person name="Meng Y."/>
            <person name="Meng A."/>
            <person name="Jia S."/>
        </authorList>
    </citation>
    <scope>NUCLEOTIDE SEQUENCE</scope>
    <source>
        <strain evidence="10">Tuebingen</strain>
    </source>
</reference>
<evidence type="ECO:0000313" key="10">
    <source>
        <dbReference type="RefSeq" id="NP_001186650.1"/>
    </source>
</evidence>
<accession>E7FD05</accession>
<evidence type="ECO:0000256" key="5">
    <source>
        <dbReference type="ARBA" id="ARBA00023136"/>
    </source>
</evidence>
<dbReference type="PaxDb" id="7955-ENSDARP00000128657"/>
<reference evidence="10" key="3">
    <citation type="journal article" date="2015" name="Nat. Commun.">
        <title>RFX transcription factors are essential for hearing in mice.</title>
        <authorList>
            <person name="Elkon R."/>
            <person name="Milon B."/>
            <person name="Morrison L."/>
            <person name="Shah M."/>
            <person name="Vijayakumar S."/>
            <person name="Racherla M."/>
            <person name="Leitch C.C."/>
            <person name="Silipino L."/>
            <person name="Hadi S."/>
            <person name="Weiss-Gayet M."/>
            <person name="Barras E."/>
            <person name="Schmid C.D."/>
            <person name="Ait-Lounis A."/>
            <person name="Barnes A."/>
            <person name="Song Y."/>
            <person name="Eisenman D.J."/>
            <person name="Eliyahu E."/>
            <person name="Frolenkov G.I."/>
            <person name="Strome S.E."/>
            <person name="Durand B."/>
            <person name="Zaghloul N.A."/>
            <person name="Jones S.M."/>
            <person name="Reith W."/>
            <person name="Hertzano R."/>
        </authorList>
    </citation>
    <scope>NUCLEOTIDE SEQUENCE</scope>
    <source>
        <strain evidence="10">Tuebingen</strain>
    </source>
</reference>
<dbReference type="InterPro" id="IPR007237">
    <property type="entry name" value="CD20-like"/>
</dbReference>
<feature type="transmembrane region" description="Helical" evidence="7">
    <location>
        <begin position="83"/>
        <end position="104"/>
    </location>
</feature>
<evidence type="ECO:0000256" key="1">
    <source>
        <dbReference type="ARBA" id="ARBA00004141"/>
    </source>
</evidence>
<dbReference type="AlphaFoldDB" id="E7FD05"/>
<comment type="similarity">
    <text evidence="2">Belongs to the MS4A family.</text>
</comment>
<name>E7FD05_DANRE</name>
<comment type="subcellular location">
    <subcellularLocation>
        <location evidence="1">Membrane</location>
        <topology evidence="1">Multi-pass membrane protein</topology>
    </subcellularLocation>
</comment>
<dbReference type="RefSeq" id="NP_001186650.1">
    <property type="nucleotide sequence ID" value="NM_001199721.1"/>
</dbReference>
<dbReference type="ExpressionAtlas" id="E7FD05">
    <property type="expression patterns" value="baseline and differential"/>
</dbReference>
<dbReference type="KEGG" id="dre:556585"/>
<feature type="region of interest" description="Disordered" evidence="6">
    <location>
        <begin position="200"/>
        <end position="221"/>
    </location>
</feature>
<sequence>MASSMTTEANGVRVITHIIPIQEKIFSPELKETSVKPNKVKLLPKARMFLKGIPMPLGLVQVFTGLIMMSLCTIAILVNILRFNYVLCLGLPFVISGSVAIAAYRRSSSSLIKGTLAMSVICALLAAAGTGYFIWEISTQQRQDHCSERGGWNCSDMVWKFYNLREAMLGLLLALSILELFVCIFLSIFSGLAMQQDESDDDSYSSKSCLLQPGLDSISSS</sequence>
<dbReference type="Bgee" id="ENSDARG00000090552">
    <property type="expression patterns" value="Expressed in swim bladder and 25 other cell types or tissues"/>
</dbReference>
<dbReference type="eggNOG" id="ENOG502T0U1">
    <property type="taxonomic scope" value="Eukaryota"/>
</dbReference>
<protein>
    <submittedName>
        <fullName evidence="8">Si:dkey-7j14.6</fullName>
    </submittedName>
    <submittedName>
        <fullName evidence="10">Uncharacterized protein LOC556585</fullName>
    </submittedName>
</protein>
<reference evidence="8 9" key="1">
    <citation type="journal article" date="2013" name="Nature">
        <title>The zebrafish reference genome sequence and its relationship to the human genome.</title>
        <authorList>
            <consortium name="Genome Reference Consortium Zebrafish"/>
            <person name="Howe K."/>
            <person name="Clark M.D."/>
            <person name="Torroja C.F."/>
            <person name="Torrance J."/>
            <person name="Berthelot C."/>
            <person name="Muffato M."/>
            <person name="Collins J.E."/>
            <person name="Humphray S."/>
            <person name="McLaren K."/>
            <person name="Matthews L."/>
            <person name="McLaren S."/>
            <person name="Sealy I."/>
            <person name="Caccamo M."/>
            <person name="Churcher C."/>
            <person name="Scott C."/>
            <person name="Barrett J.C."/>
            <person name="Koch R."/>
            <person name="Rauch G.J."/>
            <person name="White S."/>
            <person name="Chow W."/>
            <person name="Kilian B."/>
            <person name="Quintais L.T."/>
            <person name="Guerra-Assuncao J.A."/>
            <person name="Zhou Y."/>
            <person name="Gu Y."/>
            <person name="Yen J."/>
            <person name="Vogel J.H."/>
            <person name="Eyre T."/>
            <person name="Redmond S."/>
            <person name="Banerjee R."/>
            <person name="Chi J."/>
            <person name="Fu B."/>
            <person name="Langley E."/>
            <person name="Maguire S.F."/>
            <person name="Laird G.K."/>
            <person name="Lloyd D."/>
            <person name="Kenyon E."/>
            <person name="Donaldson S."/>
            <person name="Sehra H."/>
            <person name="Almeida-King J."/>
            <person name="Loveland J."/>
            <person name="Trevanion S."/>
            <person name="Jones M."/>
            <person name="Quail M."/>
            <person name="Willey D."/>
            <person name="Hunt A."/>
            <person name="Burton J."/>
            <person name="Sims S."/>
            <person name="McLay K."/>
            <person name="Plumb B."/>
            <person name="Davis J."/>
            <person name="Clee C."/>
            <person name="Oliver K."/>
            <person name="Clark R."/>
            <person name="Riddle C."/>
            <person name="Elliot D."/>
            <person name="Eliott D."/>
            <person name="Threadgold G."/>
            <person name="Harden G."/>
            <person name="Ware D."/>
            <person name="Begum S."/>
            <person name="Mortimore B."/>
            <person name="Mortimer B."/>
            <person name="Kerry G."/>
            <person name="Heath P."/>
            <person name="Phillimore B."/>
            <person name="Tracey A."/>
            <person name="Corby N."/>
            <person name="Dunn M."/>
            <person name="Johnson C."/>
            <person name="Wood J."/>
            <person name="Clark S."/>
            <person name="Pelan S."/>
            <person name="Griffiths G."/>
            <person name="Smith M."/>
            <person name="Glithero R."/>
            <person name="Howden P."/>
            <person name="Barker N."/>
            <person name="Lloyd C."/>
            <person name="Stevens C."/>
            <person name="Harley J."/>
            <person name="Holt K."/>
            <person name="Panagiotidis G."/>
            <person name="Lovell J."/>
            <person name="Beasley H."/>
            <person name="Henderson C."/>
            <person name="Gordon D."/>
            <person name="Auger K."/>
            <person name="Wright D."/>
            <person name="Collins J."/>
            <person name="Raisen C."/>
            <person name="Dyer L."/>
            <person name="Leung K."/>
            <person name="Robertson L."/>
            <person name="Ambridge K."/>
            <person name="Leongamornlert D."/>
            <person name="McGuire S."/>
            <person name="Gilderthorp R."/>
            <person name="Griffiths C."/>
            <person name="Manthravadi D."/>
            <person name="Nichol S."/>
            <person name="Barker G."/>
            <person name="Whitehead S."/>
            <person name="Kay M."/>
            <person name="Brown J."/>
            <person name="Murnane C."/>
            <person name="Gray E."/>
            <person name="Humphries M."/>
            <person name="Sycamore N."/>
            <person name="Barker D."/>
            <person name="Saunders D."/>
            <person name="Wallis J."/>
            <person name="Babbage A."/>
            <person name="Hammond S."/>
            <person name="Mashreghi-Mohammadi M."/>
            <person name="Barr L."/>
            <person name="Martin S."/>
            <person name="Wray P."/>
            <person name="Ellington A."/>
            <person name="Matthews N."/>
            <person name="Ellwood M."/>
            <person name="Woodmansey R."/>
            <person name="Clark G."/>
            <person name="Cooper J."/>
            <person name="Cooper J."/>
            <person name="Tromans A."/>
            <person name="Grafham D."/>
            <person name="Skuce C."/>
            <person name="Pandian R."/>
            <person name="Andrews R."/>
            <person name="Harrison E."/>
            <person name="Kimberley A."/>
            <person name="Garnett J."/>
            <person name="Fosker N."/>
            <person name="Hall R."/>
            <person name="Garner P."/>
            <person name="Kelly D."/>
            <person name="Bird C."/>
            <person name="Palmer S."/>
            <person name="Gehring I."/>
            <person name="Berger A."/>
            <person name="Dooley C.M."/>
            <person name="Ersan-Urun Z."/>
            <person name="Eser C."/>
            <person name="Geiger H."/>
            <person name="Geisler M."/>
            <person name="Karotki L."/>
            <person name="Kirn A."/>
            <person name="Konantz J."/>
            <person name="Konantz M."/>
            <person name="Oberlander M."/>
            <person name="Rudolph-Geiger S."/>
            <person name="Teucke M."/>
            <person name="Lanz C."/>
            <person name="Raddatz G."/>
            <person name="Osoegawa K."/>
            <person name="Zhu B."/>
            <person name="Rapp A."/>
            <person name="Widaa S."/>
            <person name="Langford C."/>
            <person name="Yang F."/>
            <person name="Schuster S.C."/>
            <person name="Carter N.P."/>
            <person name="Harrow J."/>
            <person name="Ning Z."/>
            <person name="Herrero J."/>
            <person name="Searle S.M."/>
            <person name="Enright A."/>
            <person name="Geisler R."/>
            <person name="Plasterk R.H."/>
            <person name="Lee C."/>
            <person name="Westerfield M."/>
            <person name="de Jong P.J."/>
            <person name="Zon L.I."/>
            <person name="Postlethwait J.H."/>
            <person name="Nusslein-Volhard C."/>
            <person name="Hubbard T.J."/>
            <person name="Roest Crollius H."/>
            <person name="Rogers J."/>
            <person name="Stemple D.L."/>
        </authorList>
    </citation>
    <scope>NUCLEOTIDE SEQUENCE [LARGE SCALE GENOMIC DNA]</scope>
    <source>
        <strain evidence="8">Tuebingen</strain>
    </source>
</reference>
<dbReference type="GO" id="GO:0016020">
    <property type="term" value="C:membrane"/>
    <property type="evidence" value="ECO:0007669"/>
    <property type="project" value="UniProtKB-SubCell"/>
</dbReference>
<accession>A0A8M1NXD8</accession>
<dbReference type="GeneID" id="556585"/>
<evidence type="ECO:0000313" key="11">
    <source>
        <dbReference type="ZFIN" id="ZDB-GENE-030131-8466"/>
    </source>
</evidence>
<dbReference type="GeneTree" id="ENSGT00940000163727"/>
<evidence type="ECO:0000256" key="4">
    <source>
        <dbReference type="ARBA" id="ARBA00022989"/>
    </source>
</evidence>
<evidence type="ECO:0000256" key="3">
    <source>
        <dbReference type="ARBA" id="ARBA00022692"/>
    </source>
</evidence>
<evidence type="ECO:0000256" key="7">
    <source>
        <dbReference type="SAM" id="Phobius"/>
    </source>
</evidence>
<dbReference type="HOGENOM" id="CLU_1277249_0_0_1"/>
<evidence type="ECO:0000256" key="6">
    <source>
        <dbReference type="SAM" id="MobiDB-lite"/>
    </source>
</evidence>
<dbReference type="Proteomes" id="UP000000437">
    <property type="component" value="Chromosome 16"/>
</dbReference>
<feature type="transmembrane region" description="Helical" evidence="7">
    <location>
        <begin position="57"/>
        <end position="77"/>
    </location>
</feature>
<evidence type="ECO:0000313" key="8">
    <source>
        <dbReference type="Ensembl" id="ENSDARP00000128657"/>
    </source>
</evidence>
<proteinExistence type="inferred from homology"/>
<dbReference type="AGR" id="ZFIN:ZDB-GENE-030131-8466"/>
<evidence type="ECO:0000313" key="9">
    <source>
        <dbReference type="Proteomes" id="UP000000437"/>
    </source>
</evidence>
<dbReference type="ZFIN" id="ZDB-GENE-030131-8466">
    <property type="gene designation" value="si:dkey-7j14.6"/>
</dbReference>
<reference evidence="8" key="2">
    <citation type="submission" date="2014-03" db="UniProtKB">
        <authorList>
            <consortium name="Ensembl"/>
        </authorList>
    </citation>
    <scope>IDENTIFICATION</scope>
    <source>
        <strain evidence="8">Tuebingen</strain>
    </source>
</reference>
<gene>
    <name evidence="8 10 11" type="primary">si:dkey-7j14.6</name>
    <name evidence="10" type="synonym">fb12e11</name>
    <name evidence="10" type="synonym">fk26f04</name>
    <name evidence="10" type="synonym">wu:fb12e11</name>
    <name evidence="10" type="synonym">wu:fk26f04</name>
</gene>
<evidence type="ECO:0000256" key="2">
    <source>
        <dbReference type="ARBA" id="ARBA00009565"/>
    </source>
</evidence>
<keyword evidence="4 7" id="KW-1133">Transmembrane helix</keyword>
<reference evidence="10" key="5">
    <citation type="submission" date="2025-04" db="UniProtKB">
        <authorList>
            <consortium name="RefSeq"/>
        </authorList>
    </citation>
    <scope>IDENTIFICATION</scope>
    <source>
        <strain evidence="10">Tuebingen</strain>
    </source>
</reference>
<dbReference type="EMBL" id="BX005234">
    <property type="status" value="NOT_ANNOTATED_CDS"/>
    <property type="molecule type" value="Genomic_DNA"/>
</dbReference>
<dbReference type="PANTHER" id="PTHR23320">
    <property type="entry name" value="MEMBRANE-SPANNING 4-DOMAINS SUBFAMILY A MS4A -RELATED"/>
    <property type="match status" value="1"/>
</dbReference>
<feature type="transmembrane region" description="Helical" evidence="7">
    <location>
        <begin position="116"/>
        <end position="135"/>
    </location>
</feature>
<dbReference type="PANTHER" id="PTHR23320:SF128">
    <property type="entry name" value="MEMBRANE-SPANNING 4-DOMAINS SUBFAMILY A MEMBER 4A"/>
    <property type="match status" value="1"/>
</dbReference>
<dbReference type="Pfam" id="PF04103">
    <property type="entry name" value="CD20"/>
    <property type="match status" value="1"/>
</dbReference>
<dbReference type="InterPro" id="IPR030417">
    <property type="entry name" value="MS4A"/>
</dbReference>
<keyword evidence="9" id="KW-1185">Reference proteome</keyword>
<feature type="transmembrane region" description="Helical" evidence="7">
    <location>
        <begin position="167"/>
        <end position="189"/>
    </location>
</feature>
<dbReference type="Ensembl" id="ENSDART00000154945.3">
    <property type="protein sequence ID" value="ENSDARP00000128657.1"/>
    <property type="gene ID" value="ENSDARG00000090552.4"/>
</dbReference>
<organism evidence="8">
    <name type="scientific">Danio rerio</name>
    <name type="common">Zebrafish</name>
    <name type="synonym">Brachydanio rerio</name>
    <dbReference type="NCBI Taxonomy" id="7955"/>
    <lineage>
        <taxon>Eukaryota</taxon>
        <taxon>Metazoa</taxon>
        <taxon>Chordata</taxon>
        <taxon>Craniata</taxon>
        <taxon>Vertebrata</taxon>
        <taxon>Euteleostomi</taxon>
        <taxon>Actinopterygii</taxon>
        <taxon>Neopterygii</taxon>
        <taxon>Teleostei</taxon>
        <taxon>Ostariophysi</taxon>
        <taxon>Cypriniformes</taxon>
        <taxon>Danionidae</taxon>
        <taxon>Danioninae</taxon>
        <taxon>Danio</taxon>
    </lineage>
</organism>
<dbReference type="OrthoDB" id="10071849at2759"/>
<keyword evidence="3 7" id="KW-0812">Transmembrane</keyword>